<dbReference type="PANTHER" id="PTHR10900">
    <property type="entry name" value="PERIOSTIN-RELATED"/>
    <property type="match status" value="1"/>
</dbReference>
<feature type="chain" id="PRO_5046165808" evidence="1">
    <location>
        <begin position="24"/>
        <end position="241"/>
    </location>
</feature>
<evidence type="ECO:0000313" key="4">
    <source>
        <dbReference type="Proteomes" id="UP001597544"/>
    </source>
</evidence>
<dbReference type="InterPro" id="IPR050904">
    <property type="entry name" value="Adhesion/Biosynth-related"/>
</dbReference>
<evidence type="ECO:0000256" key="1">
    <source>
        <dbReference type="SAM" id="SignalP"/>
    </source>
</evidence>
<accession>A0ABW5IND0</accession>
<dbReference type="PANTHER" id="PTHR10900:SF77">
    <property type="entry name" value="FI19380P1"/>
    <property type="match status" value="1"/>
</dbReference>
<gene>
    <name evidence="3" type="ORF">ACFSRY_11470</name>
</gene>
<feature type="domain" description="FAS1" evidence="2">
    <location>
        <begin position="95"/>
        <end position="229"/>
    </location>
</feature>
<sequence>MIFKKVKPLAVAALASATLFSCASSDNMNDTTAMDDEVSMSETQTMAGNTTEDADAVVVATEISAPIATIPVATLSLENPVEIDEMFDDIGETEQYDLMALAETSPNLSTFVKLMEVSGLKGDFMKDGSYTIFAPTNEAFAKLSQQDLEMLLLPENKSKLIEVLKVHVLPSEVASMQLNTTQRIKLSEEKYIPIDTQLNGSKMVIGGAAILVPDVEASNGMLHVVDNVILPSKYAREDGIR</sequence>
<protein>
    <submittedName>
        <fullName evidence="3">Fasciclin domain-containing protein</fullName>
    </submittedName>
</protein>
<keyword evidence="1" id="KW-0732">Signal</keyword>
<feature type="signal peptide" evidence="1">
    <location>
        <begin position="1"/>
        <end position="23"/>
    </location>
</feature>
<dbReference type="Gene3D" id="2.30.180.10">
    <property type="entry name" value="FAS1 domain"/>
    <property type="match status" value="1"/>
</dbReference>
<dbReference type="PROSITE" id="PS51257">
    <property type="entry name" value="PROKAR_LIPOPROTEIN"/>
    <property type="match status" value="1"/>
</dbReference>
<name>A0ABW5IND0_9BACT</name>
<comment type="caution">
    <text evidence="3">The sequence shown here is derived from an EMBL/GenBank/DDBJ whole genome shotgun (WGS) entry which is preliminary data.</text>
</comment>
<dbReference type="RefSeq" id="WP_377507185.1">
    <property type="nucleotide sequence ID" value="NZ_JBHULU010000015.1"/>
</dbReference>
<dbReference type="InterPro" id="IPR000782">
    <property type="entry name" value="FAS1_domain"/>
</dbReference>
<reference evidence="4" key="1">
    <citation type="journal article" date="2019" name="Int. J. Syst. Evol. Microbiol.">
        <title>The Global Catalogue of Microorganisms (GCM) 10K type strain sequencing project: providing services to taxonomists for standard genome sequencing and annotation.</title>
        <authorList>
            <consortium name="The Broad Institute Genomics Platform"/>
            <consortium name="The Broad Institute Genome Sequencing Center for Infectious Disease"/>
            <person name="Wu L."/>
            <person name="Ma J."/>
        </authorList>
    </citation>
    <scope>NUCLEOTIDE SEQUENCE [LARGE SCALE GENOMIC DNA]</scope>
    <source>
        <strain evidence="4">KCTC 42498</strain>
    </source>
</reference>
<proteinExistence type="predicted"/>
<dbReference type="Proteomes" id="UP001597544">
    <property type="component" value="Unassembled WGS sequence"/>
</dbReference>
<dbReference type="Pfam" id="PF02469">
    <property type="entry name" value="Fasciclin"/>
    <property type="match status" value="1"/>
</dbReference>
<dbReference type="PROSITE" id="PS50213">
    <property type="entry name" value="FAS1"/>
    <property type="match status" value="1"/>
</dbReference>
<dbReference type="EMBL" id="JBHULU010000015">
    <property type="protein sequence ID" value="MFD2514488.1"/>
    <property type="molecule type" value="Genomic_DNA"/>
</dbReference>
<evidence type="ECO:0000313" key="3">
    <source>
        <dbReference type="EMBL" id="MFD2514488.1"/>
    </source>
</evidence>
<dbReference type="InterPro" id="IPR036378">
    <property type="entry name" value="FAS1_dom_sf"/>
</dbReference>
<dbReference type="SUPFAM" id="SSF82153">
    <property type="entry name" value="FAS1 domain"/>
    <property type="match status" value="1"/>
</dbReference>
<organism evidence="3 4">
    <name type="scientific">Pontibacter locisalis</name>
    <dbReference type="NCBI Taxonomy" id="1719035"/>
    <lineage>
        <taxon>Bacteria</taxon>
        <taxon>Pseudomonadati</taxon>
        <taxon>Bacteroidota</taxon>
        <taxon>Cytophagia</taxon>
        <taxon>Cytophagales</taxon>
        <taxon>Hymenobacteraceae</taxon>
        <taxon>Pontibacter</taxon>
    </lineage>
</organism>
<dbReference type="SMART" id="SM00554">
    <property type="entry name" value="FAS1"/>
    <property type="match status" value="1"/>
</dbReference>
<evidence type="ECO:0000259" key="2">
    <source>
        <dbReference type="PROSITE" id="PS50213"/>
    </source>
</evidence>
<keyword evidence="4" id="KW-1185">Reference proteome</keyword>